<accession>A0AA36J2W1</accession>
<name>A0AA36J2W1_9DINO</name>
<feature type="transmembrane region" description="Helical" evidence="5">
    <location>
        <begin position="216"/>
        <end position="237"/>
    </location>
</feature>
<dbReference type="PANTHER" id="PTHR13285">
    <property type="entry name" value="ACYLTRANSFERASE"/>
    <property type="match status" value="1"/>
</dbReference>
<feature type="transmembrane region" description="Helical" evidence="5">
    <location>
        <begin position="609"/>
        <end position="629"/>
    </location>
</feature>
<dbReference type="PANTHER" id="PTHR13285:SF18">
    <property type="entry name" value="PROTEIN-CYSTEINE N-PALMITOYLTRANSFERASE RASP"/>
    <property type="match status" value="1"/>
</dbReference>
<dbReference type="GO" id="GO:0005783">
    <property type="term" value="C:endoplasmic reticulum"/>
    <property type="evidence" value="ECO:0007669"/>
    <property type="project" value="TreeGrafter"/>
</dbReference>
<dbReference type="AlphaFoldDB" id="A0AA36J2W1"/>
<reference evidence="6" key="1">
    <citation type="submission" date="2023-08" db="EMBL/GenBank/DDBJ databases">
        <authorList>
            <person name="Chen Y."/>
            <person name="Shah S."/>
            <person name="Dougan E. K."/>
            <person name="Thang M."/>
            <person name="Chan C."/>
        </authorList>
    </citation>
    <scope>NUCLEOTIDE SEQUENCE</scope>
</reference>
<feature type="transmembrane region" description="Helical" evidence="5">
    <location>
        <begin position="537"/>
        <end position="555"/>
    </location>
</feature>
<feature type="transmembrane region" description="Helical" evidence="5">
    <location>
        <begin position="173"/>
        <end position="204"/>
    </location>
</feature>
<dbReference type="GO" id="GO:0016020">
    <property type="term" value="C:membrane"/>
    <property type="evidence" value="ECO:0007669"/>
    <property type="project" value="UniProtKB-SubCell"/>
</dbReference>
<evidence type="ECO:0000256" key="2">
    <source>
        <dbReference type="ARBA" id="ARBA00022692"/>
    </source>
</evidence>
<proteinExistence type="predicted"/>
<keyword evidence="7" id="KW-1185">Reference proteome</keyword>
<keyword evidence="2 5" id="KW-0812">Transmembrane</keyword>
<gene>
    <name evidence="6" type="ORF">EVOR1521_LOCUS21510</name>
</gene>
<evidence type="ECO:0000256" key="4">
    <source>
        <dbReference type="ARBA" id="ARBA00023136"/>
    </source>
</evidence>
<dbReference type="InterPro" id="IPR004299">
    <property type="entry name" value="MBOAT_fam"/>
</dbReference>
<dbReference type="InterPro" id="IPR051085">
    <property type="entry name" value="MB_O-acyltransferase"/>
</dbReference>
<dbReference type="Pfam" id="PF03062">
    <property type="entry name" value="MBOAT"/>
    <property type="match status" value="1"/>
</dbReference>
<dbReference type="Proteomes" id="UP001178507">
    <property type="component" value="Unassembled WGS sequence"/>
</dbReference>
<feature type="transmembrane region" description="Helical" evidence="5">
    <location>
        <begin position="384"/>
        <end position="407"/>
    </location>
</feature>
<keyword evidence="4 5" id="KW-0472">Membrane</keyword>
<evidence type="ECO:0000313" key="7">
    <source>
        <dbReference type="Proteomes" id="UP001178507"/>
    </source>
</evidence>
<evidence type="ECO:0000256" key="5">
    <source>
        <dbReference type="SAM" id="Phobius"/>
    </source>
</evidence>
<keyword evidence="3 5" id="KW-1133">Transmembrane helix</keyword>
<dbReference type="EMBL" id="CAUJNA010003268">
    <property type="protein sequence ID" value="CAJ1397509.1"/>
    <property type="molecule type" value="Genomic_DNA"/>
</dbReference>
<comment type="caution">
    <text evidence="6">The sequence shown here is derived from an EMBL/GenBank/DDBJ whole genome shotgun (WGS) entry which is preliminary data.</text>
</comment>
<evidence type="ECO:0000256" key="1">
    <source>
        <dbReference type="ARBA" id="ARBA00004141"/>
    </source>
</evidence>
<sequence>MNTLALPQLGARQRLAAWAPGAAMQREPQRLRCSSWAQLDAKLWPCAAVTLCLHLAMYGYGFASCRPGGHMWNTISGYEGGGMIDMSGTWLALPLAAFHRPLEDLSNRTCGGTQRGQRPAPGWDSWVCTPSEDIRAEESYTTWKRTLPSMVALMALFLLAGRVAEDAHPNGRVVFHFCFGGCVMFLAYGLLGSCAVALMGLMVASLARLLKDAPPSLVTACMWVFAVACMELVSRLLGDHPHVIQDWHYDQGIKFWTRLEDQLCGDALKKPLPNSELCFISKPFLIRGLAPWFTFRFLALKLISLGLDSFWAFRDIPSAVRNLENKVDLVRRAEVHLSPEKYGLRYCFAYLGYPPLFFTGPILTYNAFVSQLESEQRTYQKKEILAYCARLLVLMFGIEVFSVFWWYSTKLHTLTCSATDKYGQCIFDDLSVWELYIGMHVRLHFTWMALMIIWRFGRYIALLDGIDSPENMLGCVSFNYTFEAFWRIWHASMNRFMMRYLYVPLGGKERSWLAVPLVFFFVAYWHERTGFWTQRAWYAWAALNAAGVTIEKYLASLGTSLRGRKGMAAAGICFLARGLGPVALVLVNVPAIFYETSPRFYSSLLLRGWQSAALVVTLVLTFGCTGLLVDALRGARKAESTSAPRFERQSRECELSFTSSQAR</sequence>
<comment type="subcellular location">
    <subcellularLocation>
        <location evidence="1">Membrane</location>
        <topology evidence="1">Multi-pass membrane protein</topology>
    </subcellularLocation>
</comment>
<feature type="transmembrane region" description="Helical" evidence="5">
    <location>
        <begin position="500"/>
        <end position="525"/>
    </location>
</feature>
<dbReference type="GO" id="GO:0016746">
    <property type="term" value="F:acyltransferase activity"/>
    <property type="evidence" value="ECO:0007669"/>
    <property type="project" value="TreeGrafter"/>
</dbReference>
<evidence type="ECO:0000313" key="6">
    <source>
        <dbReference type="EMBL" id="CAJ1397509.1"/>
    </source>
</evidence>
<evidence type="ECO:0000256" key="3">
    <source>
        <dbReference type="ARBA" id="ARBA00022989"/>
    </source>
</evidence>
<protein>
    <submittedName>
        <fullName evidence="6">Uncharacterized protein</fullName>
    </submittedName>
</protein>
<feature type="transmembrane region" description="Helical" evidence="5">
    <location>
        <begin position="567"/>
        <end position="589"/>
    </location>
</feature>
<organism evidence="6 7">
    <name type="scientific">Effrenium voratum</name>
    <dbReference type="NCBI Taxonomy" id="2562239"/>
    <lineage>
        <taxon>Eukaryota</taxon>
        <taxon>Sar</taxon>
        <taxon>Alveolata</taxon>
        <taxon>Dinophyceae</taxon>
        <taxon>Suessiales</taxon>
        <taxon>Symbiodiniaceae</taxon>
        <taxon>Effrenium</taxon>
    </lineage>
</organism>